<dbReference type="InterPro" id="IPR011254">
    <property type="entry name" value="Prismane-like_sf"/>
</dbReference>
<dbReference type="PANTHER" id="PTHR30109:SF0">
    <property type="entry name" value="HYDROXYLAMINE REDUCTASE"/>
    <property type="match status" value="1"/>
</dbReference>
<keyword evidence="3" id="KW-0411">Iron-sulfur</keyword>
<dbReference type="InterPro" id="IPR016100">
    <property type="entry name" value="Prismane_a-bundle"/>
</dbReference>
<keyword evidence="2" id="KW-0408">Iron</keyword>
<dbReference type="GO" id="GO:0042542">
    <property type="term" value="P:response to hydrogen peroxide"/>
    <property type="evidence" value="ECO:0007669"/>
    <property type="project" value="TreeGrafter"/>
</dbReference>
<proteinExistence type="predicted"/>
<keyword evidence="1" id="KW-0479">Metal-binding</keyword>
<gene>
    <name evidence="4" type="ORF">MNEG_6116</name>
</gene>
<evidence type="ECO:0000313" key="5">
    <source>
        <dbReference type="Proteomes" id="UP000054498"/>
    </source>
</evidence>
<dbReference type="PANTHER" id="PTHR30109">
    <property type="entry name" value="HYDROXYLAMINE REDUCTASE"/>
    <property type="match status" value="1"/>
</dbReference>
<dbReference type="Gene3D" id="3.40.50.2030">
    <property type="match status" value="1"/>
</dbReference>
<dbReference type="OrthoDB" id="1470350at2759"/>
<dbReference type="SUPFAM" id="SSF56821">
    <property type="entry name" value="Prismane protein-like"/>
    <property type="match status" value="1"/>
</dbReference>
<dbReference type="GeneID" id="25738992"/>
<evidence type="ECO:0000313" key="4">
    <source>
        <dbReference type="EMBL" id="KIZ01848.1"/>
    </source>
</evidence>
<dbReference type="STRING" id="145388.A0A0D2JS56"/>
<evidence type="ECO:0000256" key="2">
    <source>
        <dbReference type="ARBA" id="ARBA00023004"/>
    </source>
</evidence>
<dbReference type="Gene3D" id="1.20.1270.20">
    <property type="match status" value="2"/>
</dbReference>
<dbReference type="AlphaFoldDB" id="A0A0D2JS56"/>
<keyword evidence="4" id="KW-0560">Oxidoreductase</keyword>
<evidence type="ECO:0000256" key="3">
    <source>
        <dbReference type="ARBA" id="ARBA00023014"/>
    </source>
</evidence>
<dbReference type="InterPro" id="IPR016099">
    <property type="entry name" value="Prismane-like_a/b-sand"/>
</dbReference>
<dbReference type="EC" id="1.7.-.-" evidence="4"/>
<dbReference type="KEGG" id="mng:MNEG_6116"/>
<dbReference type="InterPro" id="IPR004137">
    <property type="entry name" value="HCP/CODH"/>
</dbReference>
<dbReference type="Pfam" id="PF03063">
    <property type="entry name" value="Prismane"/>
    <property type="match status" value="1"/>
</dbReference>
<name>A0A0D2JS56_9CHLO</name>
<protein>
    <submittedName>
        <fullName evidence="4">Hydroxylamine reductase</fullName>
        <ecNumber evidence="4">1.7.-.-</ecNumber>
    </submittedName>
</protein>
<dbReference type="EMBL" id="KK101184">
    <property type="protein sequence ID" value="KIZ01848.1"/>
    <property type="molecule type" value="Genomic_DNA"/>
</dbReference>
<dbReference type="NCBIfam" id="NF003658">
    <property type="entry name" value="PRK05290.1"/>
    <property type="match status" value="1"/>
</dbReference>
<dbReference type="Proteomes" id="UP000054498">
    <property type="component" value="Unassembled WGS sequence"/>
</dbReference>
<keyword evidence="5" id="KW-1185">Reference proteome</keyword>
<evidence type="ECO:0000256" key="1">
    <source>
        <dbReference type="ARBA" id="ARBA00022723"/>
    </source>
</evidence>
<dbReference type="GO" id="GO:0051536">
    <property type="term" value="F:iron-sulfur cluster binding"/>
    <property type="evidence" value="ECO:0007669"/>
    <property type="project" value="UniProtKB-KW"/>
</dbReference>
<sequence length="414" mass="43151">MAAGARASAQGGAVAATTGPAAGNVATVLRRAAPALAPFVQLRGFAAAAQPALQTDMFCFQCEQTQDGTGCTTTGVCGKTPLVAGLQDLTMYSLKGLAAWSLAARAVGVIDPEIDTFINGSVFATLTNVNFDDARFVEILQQADAFKARLAAAVKAKGGAPPQGASAEELGWGAAGLPHPVSWSVPKGAGAKELQRISRQVGVDARRRTLGATLAGLQECLAYGIKGVAAYTHHADMLGARDPAQYAAIQEALVFLASPAAKDAGAVLEWLLRLGGVNLKTMQMLSEAHAGRFGAPEPTQVTLSVRPGPCILVSGHDMADMDALLQATEGKGINVYTHGEMLPAHAYPGLKKYPHLAGHYGGPWQLQKREFAMFPGAILATTNCVLEPPKSYKDRLFTTNEAGLTDAWGCRACV</sequence>
<organism evidence="4 5">
    <name type="scientific">Monoraphidium neglectum</name>
    <dbReference type="NCBI Taxonomy" id="145388"/>
    <lineage>
        <taxon>Eukaryota</taxon>
        <taxon>Viridiplantae</taxon>
        <taxon>Chlorophyta</taxon>
        <taxon>core chlorophytes</taxon>
        <taxon>Chlorophyceae</taxon>
        <taxon>CS clade</taxon>
        <taxon>Sphaeropleales</taxon>
        <taxon>Selenastraceae</taxon>
        <taxon>Monoraphidium</taxon>
    </lineage>
</organism>
<dbReference type="GO" id="GO:0050418">
    <property type="term" value="F:hydroxylamine reductase activity"/>
    <property type="evidence" value="ECO:0007669"/>
    <property type="project" value="TreeGrafter"/>
</dbReference>
<accession>A0A0D2JS56</accession>
<dbReference type="GO" id="GO:0004601">
    <property type="term" value="F:peroxidase activity"/>
    <property type="evidence" value="ECO:0007669"/>
    <property type="project" value="TreeGrafter"/>
</dbReference>
<reference evidence="4 5" key="1">
    <citation type="journal article" date="2013" name="BMC Genomics">
        <title>Reconstruction of the lipid metabolism for the microalga Monoraphidium neglectum from its genome sequence reveals characteristics suitable for biofuel production.</title>
        <authorList>
            <person name="Bogen C."/>
            <person name="Al-Dilaimi A."/>
            <person name="Albersmeier A."/>
            <person name="Wichmann J."/>
            <person name="Grundmann M."/>
            <person name="Rupp O."/>
            <person name="Lauersen K.J."/>
            <person name="Blifernez-Klassen O."/>
            <person name="Kalinowski J."/>
            <person name="Goesmann A."/>
            <person name="Mussgnug J.H."/>
            <person name="Kruse O."/>
        </authorList>
    </citation>
    <scope>NUCLEOTIDE SEQUENCE [LARGE SCALE GENOMIC DNA]</scope>
    <source>
        <strain evidence="4 5">SAG 48.87</strain>
    </source>
</reference>
<dbReference type="GO" id="GO:0046872">
    <property type="term" value="F:metal ion binding"/>
    <property type="evidence" value="ECO:0007669"/>
    <property type="project" value="UniProtKB-KW"/>
</dbReference>
<dbReference type="RefSeq" id="XP_013900867.1">
    <property type="nucleotide sequence ID" value="XM_014045413.1"/>
</dbReference>